<gene>
    <name evidence="1" type="ORF">LLUT_LOCUS13110</name>
</gene>
<reference evidence="1 2" key="1">
    <citation type="submission" date="2024-03" db="EMBL/GenBank/DDBJ databases">
        <authorList>
            <person name="Martinez-Hernandez J."/>
        </authorList>
    </citation>
    <scope>NUCLEOTIDE SEQUENCE [LARGE SCALE GENOMIC DNA]</scope>
</reference>
<dbReference type="AlphaFoldDB" id="A0AAV1WRU1"/>
<evidence type="ECO:0000313" key="1">
    <source>
        <dbReference type="EMBL" id="CAL0312050.1"/>
    </source>
</evidence>
<evidence type="ECO:0000313" key="2">
    <source>
        <dbReference type="Proteomes" id="UP001497480"/>
    </source>
</evidence>
<dbReference type="Proteomes" id="UP001497480">
    <property type="component" value="Unassembled WGS sequence"/>
</dbReference>
<organism evidence="1 2">
    <name type="scientific">Lupinus luteus</name>
    <name type="common">European yellow lupine</name>
    <dbReference type="NCBI Taxonomy" id="3873"/>
    <lineage>
        <taxon>Eukaryota</taxon>
        <taxon>Viridiplantae</taxon>
        <taxon>Streptophyta</taxon>
        <taxon>Embryophyta</taxon>
        <taxon>Tracheophyta</taxon>
        <taxon>Spermatophyta</taxon>
        <taxon>Magnoliopsida</taxon>
        <taxon>eudicotyledons</taxon>
        <taxon>Gunneridae</taxon>
        <taxon>Pentapetalae</taxon>
        <taxon>rosids</taxon>
        <taxon>fabids</taxon>
        <taxon>Fabales</taxon>
        <taxon>Fabaceae</taxon>
        <taxon>Papilionoideae</taxon>
        <taxon>50 kb inversion clade</taxon>
        <taxon>genistoids sensu lato</taxon>
        <taxon>core genistoids</taxon>
        <taxon>Genisteae</taxon>
        <taxon>Lupinus</taxon>
    </lineage>
</organism>
<dbReference type="EMBL" id="CAXHTB010000009">
    <property type="protein sequence ID" value="CAL0312050.1"/>
    <property type="molecule type" value="Genomic_DNA"/>
</dbReference>
<protein>
    <submittedName>
        <fullName evidence="1">Uncharacterized protein</fullName>
    </submittedName>
</protein>
<sequence length="114" mass="12812">MQITNKDSCLDLRLIMKRKKEIIKKIQGLADNPTEDFLKAVDGITLKDIIHFLKSSFPPLLQWHHIEMKLNSYPTLDCFHAFALQIDNASSMGSTQISWIAGVIAKISNTIDGA</sequence>
<accession>A0AAV1WRU1</accession>
<proteinExistence type="predicted"/>
<keyword evidence="2" id="KW-1185">Reference proteome</keyword>
<name>A0AAV1WRU1_LUPLU</name>
<comment type="caution">
    <text evidence="1">The sequence shown here is derived from an EMBL/GenBank/DDBJ whole genome shotgun (WGS) entry which is preliminary data.</text>
</comment>